<dbReference type="EMBL" id="HE573024">
    <property type="protein sequence ID" value="CCC49925.1"/>
    <property type="molecule type" value="Genomic_DNA"/>
</dbReference>
<evidence type="ECO:0008006" key="3">
    <source>
        <dbReference type="Google" id="ProtNLM"/>
    </source>
</evidence>
<sequence>MAKKRRQPHAGAAKNCRRLGTRIKRGLDQLSNLDAVTKQSTPKHDSTRLERNKRAVKSSKRTQGPSSRDKVASGSVSQSKAITTSVHSCGHSVPLSSSASGCGWREWMHIKERLFDQEVGCAGNSGRRQALDHIERVWKARARPNRPLPSYVETTLLLLEAVTHDEENRLSPLAAVMLYGAAISRAVHIMTGSFASGTDDTYRKRARAIEFPEEAVEVRQRVAHGTVPLLTELRWVCGLVLQFLFQKYWIEQEQHLVLLEGHNWEEEEEEEEEGNAIVEETSSLETPHATVGEMRALLEELSDDDEDGNDDALNSACQSEAIEVGGWKLL</sequence>
<evidence type="ECO:0000256" key="1">
    <source>
        <dbReference type="SAM" id="MobiDB-lite"/>
    </source>
</evidence>
<proteinExistence type="predicted"/>
<dbReference type="GO" id="GO:0030687">
    <property type="term" value="C:preribosome, large subunit precursor"/>
    <property type="evidence" value="ECO:0007669"/>
    <property type="project" value="TreeGrafter"/>
</dbReference>
<gene>
    <name evidence="2" type="ORF">TVY486_0805320</name>
</gene>
<feature type="compositionally biased region" description="Polar residues" evidence="1">
    <location>
        <begin position="29"/>
        <end position="40"/>
    </location>
</feature>
<dbReference type="OMA" id="ERQVYLM"/>
<dbReference type="PANTHER" id="PTHR15002:SF0">
    <property type="entry name" value="RIBOSOMAL BIOGENESIS PROTEIN LAS1L"/>
    <property type="match status" value="1"/>
</dbReference>
<dbReference type="AlphaFoldDB" id="G0U1G9"/>
<dbReference type="GO" id="GO:0090730">
    <property type="term" value="C:Las1 complex"/>
    <property type="evidence" value="ECO:0007669"/>
    <property type="project" value="InterPro"/>
</dbReference>
<dbReference type="GO" id="GO:0004519">
    <property type="term" value="F:endonuclease activity"/>
    <property type="evidence" value="ECO:0007669"/>
    <property type="project" value="InterPro"/>
</dbReference>
<dbReference type="VEuPathDB" id="TriTrypDB:TvY486_0805320"/>
<organism evidence="2">
    <name type="scientific">Trypanosoma vivax (strain Y486)</name>
    <dbReference type="NCBI Taxonomy" id="1055687"/>
    <lineage>
        <taxon>Eukaryota</taxon>
        <taxon>Discoba</taxon>
        <taxon>Euglenozoa</taxon>
        <taxon>Kinetoplastea</taxon>
        <taxon>Metakinetoplastina</taxon>
        <taxon>Trypanosomatida</taxon>
        <taxon>Trypanosomatidae</taxon>
        <taxon>Trypanosoma</taxon>
        <taxon>Duttonella</taxon>
    </lineage>
</organism>
<dbReference type="InterPro" id="IPR007174">
    <property type="entry name" value="Las1"/>
</dbReference>
<feature type="compositionally biased region" description="Basic residues" evidence="1">
    <location>
        <begin position="15"/>
        <end position="24"/>
    </location>
</feature>
<dbReference type="GO" id="GO:0000460">
    <property type="term" value="P:maturation of 5.8S rRNA"/>
    <property type="evidence" value="ECO:0007669"/>
    <property type="project" value="TreeGrafter"/>
</dbReference>
<dbReference type="PANTHER" id="PTHR15002">
    <property type="entry name" value="RIBOSOMAL BIOGENESIS PROTEIN LAS1L"/>
    <property type="match status" value="1"/>
</dbReference>
<protein>
    <recommendedName>
        <fullName evidence="3">Las1-like</fullName>
    </recommendedName>
</protein>
<feature type="compositionally biased region" description="Basic and acidic residues" evidence="1">
    <location>
        <begin position="42"/>
        <end position="53"/>
    </location>
</feature>
<reference evidence="2" key="1">
    <citation type="journal article" date="2012" name="Proc. Natl. Acad. Sci. U.S.A.">
        <title>Antigenic diversity is generated by distinct evolutionary mechanisms in African trypanosome species.</title>
        <authorList>
            <person name="Jackson A.P."/>
            <person name="Berry A."/>
            <person name="Aslett M."/>
            <person name="Allison H.C."/>
            <person name="Burton P."/>
            <person name="Vavrova-Anderson J."/>
            <person name="Brown R."/>
            <person name="Browne H."/>
            <person name="Corton N."/>
            <person name="Hauser H."/>
            <person name="Gamble J."/>
            <person name="Gilderthorp R."/>
            <person name="Marcello L."/>
            <person name="McQuillan J."/>
            <person name="Otto T.D."/>
            <person name="Quail M.A."/>
            <person name="Sanders M.J."/>
            <person name="van Tonder A."/>
            <person name="Ginger M.L."/>
            <person name="Field M.C."/>
            <person name="Barry J.D."/>
            <person name="Hertz-Fowler C."/>
            <person name="Berriman M."/>
        </authorList>
    </citation>
    <scope>NUCLEOTIDE SEQUENCE</scope>
    <source>
        <strain evidence="2">Y486</strain>
    </source>
</reference>
<accession>G0U1G9</accession>
<feature type="region of interest" description="Disordered" evidence="1">
    <location>
        <begin position="1"/>
        <end position="79"/>
    </location>
</feature>
<dbReference type="Pfam" id="PF04031">
    <property type="entry name" value="Las1"/>
    <property type="match status" value="1"/>
</dbReference>
<dbReference type="GO" id="GO:0000470">
    <property type="term" value="P:maturation of LSU-rRNA"/>
    <property type="evidence" value="ECO:0007669"/>
    <property type="project" value="TreeGrafter"/>
</dbReference>
<evidence type="ECO:0000313" key="2">
    <source>
        <dbReference type="EMBL" id="CCC49925.1"/>
    </source>
</evidence>
<name>G0U1G9_TRYVY</name>